<dbReference type="AlphaFoldDB" id="A0AAV4DS16"/>
<dbReference type="EMBL" id="BLXT01008249">
    <property type="protein sequence ID" value="GFO47034.1"/>
    <property type="molecule type" value="Genomic_DNA"/>
</dbReference>
<sequence>MLLLKKSLQTRSWLKLVTSHTCDSPDLFTRKDFAIHAFIIQKLTSSTKINSTIHTLEVHQTIRNPEPTPHQDCVSQELTAYEFMNREIGIQEHSNREETAQEFMSQVMETQEGTSQELATKELLAKTGYTKKTHAPRICQPKTDFTRDNG</sequence>
<proteinExistence type="predicted"/>
<evidence type="ECO:0000313" key="2">
    <source>
        <dbReference type="Proteomes" id="UP000735302"/>
    </source>
</evidence>
<comment type="caution">
    <text evidence="1">The sequence shown here is derived from an EMBL/GenBank/DDBJ whole genome shotgun (WGS) entry which is preliminary data.</text>
</comment>
<reference evidence="1 2" key="1">
    <citation type="journal article" date="2021" name="Elife">
        <title>Chloroplast acquisition without the gene transfer in kleptoplastic sea slugs, Plakobranchus ocellatus.</title>
        <authorList>
            <person name="Maeda T."/>
            <person name="Takahashi S."/>
            <person name="Yoshida T."/>
            <person name="Shimamura S."/>
            <person name="Takaki Y."/>
            <person name="Nagai Y."/>
            <person name="Toyoda A."/>
            <person name="Suzuki Y."/>
            <person name="Arimoto A."/>
            <person name="Ishii H."/>
            <person name="Satoh N."/>
            <person name="Nishiyama T."/>
            <person name="Hasebe M."/>
            <person name="Maruyama T."/>
            <person name="Minagawa J."/>
            <person name="Obokata J."/>
            <person name="Shigenobu S."/>
        </authorList>
    </citation>
    <scope>NUCLEOTIDE SEQUENCE [LARGE SCALE GENOMIC DNA]</scope>
</reference>
<protein>
    <submittedName>
        <fullName evidence="1">Uncharacterized protein</fullName>
    </submittedName>
</protein>
<evidence type="ECO:0000313" key="1">
    <source>
        <dbReference type="EMBL" id="GFO47034.1"/>
    </source>
</evidence>
<accession>A0AAV4DS16</accession>
<dbReference type="Proteomes" id="UP000735302">
    <property type="component" value="Unassembled WGS sequence"/>
</dbReference>
<gene>
    <name evidence="1" type="ORF">PoB_007353900</name>
</gene>
<name>A0AAV4DS16_9GAST</name>
<keyword evidence="2" id="KW-1185">Reference proteome</keyword>
<organism evidence="1 2">
    <name type="scientific">Plakobranchus ocellatus</name>
    <dbReference type="NCBI Taxonomy" id="259542"/>
    <lineage>
        <taxon>Eukaryota</taxon>
        <taxon>Metazoa</taxon>
        <taxon>Spiralia</taxon>
        <taxon>Lophotrochozoa</taxon>
        <taxon>Mollusca</taxon>
        <taxon>Gastropoda</taxon>
        <taxon>Heterobranchia</taxon>
        <taxon>Euthyneura</taxon>
        <taxon>Panpulmonata</taxon>
        <taxon>Sacoglossa</taxon>
        <taxon>Placobranchoidea</taxon>
        <taxon>Plakobranchidae</taxon>
        <taxon>Plakobranchus</taxon>
    </lineage>
</organism>